<reference evidence="2 3" key="1">
    <citation type="submission" date="2020-08" db="EMBL/GenBank/DDBJ databases">
        <title>Genome public.</title>
        <authorList>
            <person name="Liu C."/>
            <person name="Sun Q."/>
        </authorList>
    </citation>
    <scope>NUCLEOTIDE SEQUENCE [LARGE SCALE GENOMIC DNA]</scope>
    <source>
        <strain evidence="2 3">M2</strain>
    </source>
</reference>
<dbReference type="Gene3D" id="1.10.260.40">
    <property type="entry name" value="lambda repressor-like DNA-binding domains"/>
    <property type="match status" value="1"/>
</dbReference>
<sequence length="110" mass="12634">MNDKQFCVLWGEALSYADRDGFISDAALSSIWGDAEDAQISADRLRELGRLWDAANMPVRRIRDHLGLTQAEFAQRYLIPMRTLQRWEKDGTCPDCTRLLLLQVTGLYSR</sequence>
<dbReference type="EMBL" id="JACOPK010000004">
    <property type="protein sequence ID" value="MBC5695439.1"/>
    <property type="molecule type" value="Genomic_DNA"/>
</dbReference>
<dbReference type="Proteomes" id="UP000641741">
    <property type="component" value="Unassembled WGS sequence"/>
</dbReference>
<dbReference type="SUPFAM" id="SSF47413">
    <property type="entry name" value="lambda repressor-like DNA-binding domains"/>
    <property type="match status" value="1"/>
</dbReference>
<dbReference type="InterPro" id="IPR001387">
    <property type="entry name" value="Cro/C1-type_HTH"/>
</dbReference>
<evidence type="ECO:0000313" key="2">
    <source>
        <dbReference type="EMBL" id="MBC5695439.1"/>
    </source>
</evidence>
<comment type="caution">
    <text evidence="2">The sequence shown here is derived from an EMBL/GenBank/DDBJ whole genome shotgun (WGS) entry which is preliminary data.</text>
</comment>
<evidence type="ECO:0000313" key="3">
    <source>
        <dbReference type="Proteomes" id="UP000641741"/>
    </source>
</evidence>
<keyword evidence="3" id="KW-1185">Reference proteome</keyword>
<accession>A0ABR7GMA6</accession>
<proteinExistence type="predicted"/>
<evidence type="ECO:0000259" key="1">
    <source>
        <dbReference type="Pfam" id="PF01381"/>
    </source>
</evidence>
<dbReference type="InterPro" id="IPR010982">
    <property type="entry name" value="Lambda_DNA-bd_dom_sf"/>
</dbReference>
<organism evidence="2 3">
    <name type="scientific">Agathobaculum hominis</name>
    <dbReference type="NCBI Taxonomy" id="2763014"/>
    <lineage>
        <taxon>Bacteria</taxon>
        <taxon>Bacillati</taxon>
        <taxon>Bacillota</taxon>
        <taxon>Clostridia</taxon>
        <taxon>Eubacteriales</taxon>
        <taxon>Butyricicoccaceae</taxon>
        <taxon>Agathobaculum</taxon>
    </lineage>
</organism>
<dbReference type="CDD" id="cd00093">
    <property type="entry name" value="HTH_XRE"/>
    <property type="match status" value="1"/>
</dbReference>
<dbReference type="RefSeq" id="WP_186969698.1">
    <property type="nucleotide sequence ID" value="NZ_JACOPK010000004.1"/>
</dbReference>
<feature type="domain" description="HTH cro/C1-type" evidence="1">
    <location>
        <begin position="59"/>
        <end position="100"/>
    </location>
</feature>
<gene>
    <name evidence="2" type="ORF">H8S02_05690</name>
</gene>
<protein>
    <submittedName>
        <fullName evidence="2">Helix-turn-helix domain-containing protein</fullName>
    </submittedName>
</protein>
<dbReference type="Pfam" id="PF01381">
    <property type="entry name" value="HTH_3"/>
    <property type="match status" value="1"/>
</dbReference>
<name>A0ABR7GMA6_9FIRM</name>